<comment type="caution">
    <text evidence="1">The sequence shown here is derived from an EMBL/GenBank/DDBJ whole genome shotgun (WGS) entry which is preliminary data.</text>
</comment>
<organism evidence="1 2">
    <name type="scientific">Nocardia pseudobrasiliensis</name>
    <dbReference type="NCBI Taxonomy" id="45979"/>
    <lineage>
        <taxon>Bacteria</taxon>
        <taxon>Bacillati</taxon>
        <taxon>Actinomycetota</taxon>
        <taxon>Actinomycetes</taxon>
        <taxon>Mycobacteriales</taxon>
        <taxon>Nocardiaceae</taxon>
        <taxon>Nocardia</taxon>
    </lineage>
</organism>
<proteinExistence type="predicted"/>
<sequence>MNDVIKILAQDSNWDRWVAANSSSSSKDGCISKSGCISKAGCIS</sequence>
<evidence type="ECO:0000313" key="2">
    <source>
        <dbReference type="Proteomes" id="UP000254869"/>
    </source>
</evidence>
<reference evidence="1 2" key="1">
    <citation type="submission" date="2018-07" db="EMBL/GenBank/DDBJ databases">
        <title>Genomic Encyclopedia of Type Strains, Phase IV (KMG-IV): sequencing the most valuable type-strain genomes for metagenomic binning, comparative biology and taxonomic classification.</title>
        <authorList>
            <person name="Goeker M."/>
        </authorList>
    </citation>
    <scope>NUCLEOTIDE SEQUENCE [LARGE SCALE GENOMIC DNA]</scope>
    <source>
        <strain evidence="1 2">DSM 44290</strain>
    </source>
</reference>
<accession>A0A370IB13</accession>
<protein>
    <submittedName>
        <fullName evidence="1">Uncharacterized protein</fullName>
    </submittedName>
</protein>
<name>A0A370IB13_9NOCA</name>
<dbReference type="EMBL" id="QQBC01000002">
    <property type="protein sequence ID" value="RDI67919.1"/>
    <property type="molecule type" value="Genomic_DNA"/>
</dbReference>
<keyword evidence="2" id="KW-1185">Reference proteome</keyword>
<dbReference type="RefSeq" id="WP_255285389.1">
    <property type="nucleotide sequence ID" value="NZ_QQBC01000002.1"/>
</dbReference>
<gene>
    <name evidence="1" type="ORF">DFR76_102320</name>
</gene>
<evidence type="ECO:0000313" key="1">
    <source>
        <dbReference type="EMBL" id="RDI67919.1"/>
    </source>
</evidence>
<dbReference type="Proteomes" id="UP000254869">
    <property type="component" value="Unassembled WGS sequence"/>
</dbReference>
<dbReference type="AlphaFoldDB" id="A0A370IB13"/>
<dbReference type="STRING" id="1210086.GCA_001613105_00896"/>